<reference evidence="1 2" key="1">
    <citation type="submission" date="2015-09" db="EMBL/GenBank/DDBJ databases">
        <title>Genome sequencing project for genomic taxonomy and phylogenomics of Bacillus-like bacteria.</title>
        <authorList>
            <person name="Liu B."/>
            <person name="Wang J."/>
            <person name="Zhu Y."/>
            <person name="Liu G."/>
            <person name="Chen Q."/>
            <person name="Chen Z."/>
            <person name="Lan J."/>
            <person name="Che J."/>
            <person name="Ge C."/>
            <person name="Shi H."/>
            <person name="Pan Z."/>
            <person name="Liu X."/>
        </authorList>
    </citation>
    <scope>NUCLEOTIDE SEQUENCE [LARGE SCALE GENOMIC DNA]</scope>
    <source>
        <strain evidence="1 2">FJAT-18043</strain>
    </source>
</reference>
<comment type="caution">
    <text evidence="1">The sequence shown here is derived from an EMBL/GenBank/DDBJ whole genome shotgun (WGS) entry which is preliminary data.</text>
</comment>
<organism evidence="1 2">
    <name type="scientific">Cytobacillus solani</name>
    <dbReference type="NCBI Taxonomy" id="1637975"/>
    <lineage>
        <taxon>Bacteria</taxon>
        <taxon>Bacillati</taxon>
        <taxon>Bacillota</taxon>
        <taxon>Bacilli</taxon>
        <taxon>Bacillales</taxon>
        <taxon>Bacillaceae</taxon>
        <taxon>Cytobacillus</taxon>
    </lineage>
</organism>
<dbReference type="STRING" id="1637975.AN957_03640"/>
<gene>
    <name evidence="1" type="ORF">AN957_03640</name>
</gene>
<protein>
    <submittedName>
        <fullName evidence="1">Uncharacterized protein</fullName>
    </submittedName>
</protein>
<dbReference type="EMBL" id="LJIX01000006">
    <property type="protein sequence ID" value="KQL17792.1"/>
    <property type="molecule type" value="Genomic_DNA"/>
</dbReference>
<evidence type="ECO:0000313" key="1">
    <source>
        <dbReference type="EMBL" id="KQL17792.1"/>
    </source>
</evidence>
<dbReference type="PATRIC" id="fig|1637975.4.peg.396"/>
<sequence>MLPVSQETCLFSLPTKSFVEKDRLNQYKFILFVWFSHALFPNGSRAFFVVQDKTSRYQAHLEP</sequence>
<evidence type="ECO:0000313" key="2">
    <source>
        <dbReference type="Proteomes" id="UP000050996"/>
    </source>
</evidence>
<dbReference type="AlphaFoldDB" id="A0A0Q3QJP2"/>
<name>A0A0Q3QJP2_9BACI</name>
<proteinExistence type="predicted"/>
<dbReference type="Proteomes" id="UP000050996">
    <property type="component" value="Unassembled WGS sequence"/>
</dbReference>
<keyword evidence="2" id="KW-1185">Reference proteome</keyword>
<accession>A0A0Q3QJP2</accession>